<dbReference type="EMBL" id="BGKA01000277">
    <property type="protein sequence ID" value="GBH21096.1"/>
    <property type="molecule type" value="Genomic_DNA"/>
</dbReference>
<comment type="caution">
    <text evidence="1">The sequence shown here is derived from an EMBL/GenBank/DDBJ whole genome shotgun (WGS) entry which is preliminary data.</text>
</comment>
<name>A0AAN4QCI6_PSESF</name>
<accession>A0AAN4QCI6</accession>
<evidence type="ECO:0000313" key="1">
    <source>
        <dbReference type="EMBL" id="GBH21096.1"/>
    </source>
</evidence>
<gene>
    <name evidence="1" type="ORF">KPSA3_07136</name>
</gene>
<evidence type="ECO:0000313" key="2">
    <source>
        <dbReference type="Proteomes" id="UP000248291"/>
    </source>
</evidence>
<dbReference type="Proteomes" id="UP000248291">
    <property type="component" value="Unassembled WGS sequence"/>
</dbReference>
<organism evidence="1 2">
    <name type="scientific">Pseudomonas syringae pv. actinidiae</name>
    <dbReference type="NCBI Taxonomy" id="103796"/>
    <lineage>
        <taxon>Bacteria</taxon>
        <taxon>Pseudomonadati</taxon>
        <taxon>Pseudomonadota</taxon>
        <taxon>Gammaproteobacteria</taxon>
        <taxon>Pseudomonadales</taxon>
        <taxon>Pseudomonadaceae</taxon>
        <taxon>Pseudomonas</taxon>
        <taxon>Pseudomonas syringae</taxon>
    </lineage>
</organism>
<protein>
    <submittedName>
        <fullName evidence="1">Uncharacterized protein</fullName>
    </submittedName>
</protein>
<proteinExistence type="predicted"/>
<reference evidence="1 2" key="1">
    <citation type="submission" date="2018-04" db="EMBL/GenBank/DDBJ databases">
        <title>Draft genome sequence of Pseudomonas syringae pv. actinidiae biovar 3 strains isolated from kiwifruit in Kagawa prefecture.</title>
        <authorList>
            <person name="Tabuchi M."/>
            <person name="Saito M."/>
            <person name="Fujiwara S."/>
            <person name="Sasa N."/>
            <person name="Akimitsu K."/>
            <person name="Gomi K."/>
            <person name="Konishi-Sugita S."/>
            <person name="Hamano K."/>
            <person name="Kataoka I."/>
        </authorList>
    </citation>
    <scope>NUCLEOTIDE SEQUENCE [LARGE SCALE GENOMIC DNA]</scope>
    <source>
        <strain evidence="1 2">MAFF212211</strain>
    </source>
</reference>
<sequence length="32" mass="3658">MIADLSQSESHDEVNRAFFALKLRQMAFFAAI</sequence>
<dbReference type="AlphaFoldDB" id="A0AAN4QCI6"/>